<keyword evidence="5 8" id="KW-0812">Transmembrane</keyword>
<keyword evidence="10" id="KW-1185">Reference proteome</keyword>
<keyword evidence="7 8" id="KW-0472">Membrane</keyword>
<evidence type="ECO:0000256" key="3">
    <source>
        <dbReference type="ARBA" id="ARBA00022448"/>
    </source>
</evidence>
<gene>
    <name evidence="9" type="ORF">BCM02_109186</name>
</gene>
<dbReference type="NCBIfam" id="TIGR00912">
    <property type="entry name" value="2A0309"/>
    <property type="match status" value="1"/>
</dbReference>
<evidence type="ECO:0000313" key="10">
    <source>
        <dbReference type="Proteomes" id="UP000323257"/>
    </source>
</evidence>
<dbReference type="InterPro" id="IPR004761">
    <property type="entry name" value="Spore_GerAB"/>
</dbReference>
<proteinExistence type="inferred from homology"/>
<evidence type="ECO:0000256" key="2">
    <source>
        <dbReference type="ARBA" id="ARBA00007998"/>
    </source>
</evidence>
<dbReference type="RefSeq" id="WP_148931522.1">
    <property type="nucleotide sequence ID" value="NZ_VNHS01000009.1"/>
</dbReference>
<dbReference type="Pfam" id="PF03845">
    <property type="entry name" value="Spore_permease"/>
    <property type="match status" value="1"/>
</dbReference>
<evidence type="ECO:0000256" key="1">
    <source>
        <dbReference type="ARBA" id="ARBA00004141"/>
    </source>
</evidence>
<dbReference type="Proteomes" id="UP000323257">
    <property type="component" value="Unassembled WGS sequence"/>
</dbReference>
<reference evidence="9 10" key="1">
    <citation type="submission" date="2019-07" db="EMBL/GenBank/DDBJ databases">
        <title>Genomic Encyclopedia of Type Strains, Phase III (KMG-III): the genomes of soil and plant-associated and newly described type strains.</title>
        <authorList>
            <person name="Whitman W."/>
        </authorList>
    </citation>
    <scope>NUCLEOTIDE SEQUENCE [LARGE SCALE GENOMIC DNA]</scope>
    <source>
        <strain evidence="9 10">BL24</strain>
    </source>
</reference>
<evidence type="ECO:0000256" key="6">
    <source>
        <dbReference type="ARBA" id="ARBA00022989"/>
    </source>
</evidence>
<name>A0A5S5BXY8_9BACL</name>
<organism evidence="9 10">
    <name type="scientific">Paenibacillus methanolicus</name>
    <dbReference type="NCBI Taxonomy" id="582686"/>
    <lineage>
        <taxon>Bacteria</taxon>
        <taxon>Bacillati</taxon>
        <taxon>Bacillota</taxon>
        <taxon>Bacilli</taxon>
        <taxon>Bacillales</taxon>
        <taxon>Paenibacillaceae</taxon>
        <taxon>Paenibacillus</taxon>
    </lineage>
</organism>
<evidence type="ECO:0000313" key="9">
    <source>
        <dbReference type="EMBL" id="TYP71907.1"/>
    </source>
</evidence>
<dbReference type="OrthoDB" id="2078716at2"/>
<keyword evidence="6 8" id="KW-1133">Transmembrane helix</keyword>
<dbReference type="PANTHER" id="PTHR34975:SF2">
    <property type="entry name" value="SPORE GERMINATION PROTEIN A2"/>
    <property type="match status" value="1"/>
</dbReference>
<feature type="transmembrane region" description="Helical" evidence="8">
    <location>
        <begin position="184"/>
        <end position="204"/>
    </location>
</feature>
<dbReference type="Gene3D" id="1.20.1740.10">
    <property type="entry name" value="Amino acid/polyamine transporter I"/>
    <property type="match status" value="1"/>
</dbReference>
<evidence type="ECO:0000256" key="8">
    <source>
        <dbReference type="SAM" id="Phobius"/>
    </source>
</evidence>
<dbReference type="AlphaFoldDB" id="A0A5S5BXY8"/>
<feature type="transmembrane region" description="Helical" evidence="8">
    <location>
        <begin position="216"/>
        <end position="239"/>
    </location>
</feature>
<keyword evidence="3" id="KW-0813">Transport</keyword>
<feature type="transmembrane region" description="Helical" evidence="8">
    <location>
        <begin position="302"/>
        <end position="321"/>
    </location>
</feature>
<dbReference type="PANTHER" id="PTHR34975">
    <property type="entry name" value="SPORE GERMINATION PROTEIN A2"/>
    <property type="match status" value="1"/>
</dbReference>
<feature type="transmembrane region" description="Helical" evidence="8">
    <location>
        <begin position="337"/>
        <end position="356"/>
    </location>
</feature>
<protein>
    <submittedName>
        <fullName evidence="9">Spore germination protein KB</fullName>
    </submittedName>
</protein>
<dbReference type="GO" id="GO:0009847">
    <property type="term" value="P:spore germination"/>
    <property type="evidence" value="ECO:0007669"/>
    <property type="project" value="InterPro"/>
</dbReference>
<feature type="transmembrane region" description="Helical" evidence="8">
    <location>
        <begin position="77"/>
        <end position="96"/>
    </location>
</feature>
<evidence type="ECO:0000256" key="5">
    <source>
        <dbReference type="ARBA" id="ARBA00022692"/>
    </source>
</evidence>
<dbReference type="GO" id="GO:0016020">
    <property type="term" value="C:membrane"/>
    <property type="evidence" value="ECO:0007669"/>
    <property type="project" value="UniProtKB-SubCell"/>
</dbReference>
<accession>A0A5S5BXY8</accession>
<evidence type="ECO:0000256" key="4">
    <source>
        <dbReference type="ARBA" id="ARBA00022544"/>
    </source>
</evidence>
<keyword evidence="4" id="KW-0309">Germination</keyword>
<feature type="transmembrane region" description="Helical" evidence="8">
    <location>
        <begin position="268"/>
        <end position="290"/>
    </location>
</feature>
<feature type="transmembrane region" description="Helical" evidence="8">
    <location>
        <begin position="116"/>
        <end position="135"/>
    </location>
</feature>
<comment type="similarity">
    <text evidence="2">Belongs to the amino acid-polyamine-organocation (APC) superfamily. Spore germination protein (SGP) (TC 2.A.3.9) family.</text>
</comment>
<feature type="transmembrane region" description="Helical" evidence="8">
    <location>
        <begin position="12"/>
        <end position="35"/>
    </location>
</feature>
<sequence length="362" mass="40972">MLEKGRISALQLGMMLYLAIGSTALLIVPGITAQFAKQDLWISPIWGALSGYLMLVVAYYLGQSYPNKTIIQYSEQIVGRIPGQILGAITMFFFLHDNSMVIREFGEFLHLTFLSRTPLVFIMVCIVVLCAYAVNGGIEVIGRCGQIFMPVVLMLFVWIALMLIPQLDPMHLYPVLEKGLTPSLMGSIVPHAWFVSYGSIAYFLPYVEDKRNVLKWGSLSIIVLTLTMVMTNLVVFFLFGHSTPTYVFPVFYASTYISVLNFFEHLDAVVLVIWVSGGFVQVAYFYYVLVLGTSQLLRLSDYRPMVIPLGVLLVLFSMWSAPNLQKLIDFFRTTVPFYFWIVQGGIPLLLLAVHFIRRRFTS</sequence>
<comment type="subcellular location">
    <subcellularLocation>
        <location evidence="1">Membrane</location>
        <topology evidence="1">Multi-pass membrane protein</topology>
    </subcellularLocation>
</comment>
<feature type="transmembrane region" description="Helical" evidence="8">
    <location>
        <begin position="147"/>
        <end position="164"/>
    </location>
</feature>
<evidence type="ECO:0000256" key="7">
    <source>
        <dbReference type="ARBA" id="ARBA00023136"/>
    </source>
</evidence>
<dbReference type="EMBL" id="VNHS01000009">
    <property type="protein sequence ID" value="TYP71907.1"/>
    <property type="molecule type" value="Genomic_DNA"/>
</dbReference>
<comment type="caution">
    <text evidence="9">The sequence shown here is derived from an EMBL/GenBank/DDBJ whole genome shotgun (WGS) entry which is preliminary data.</text>
</comment>
<feature type="transmembrane region" description="Helical" evidence="8">
    <location>
        <begin position="41"/>
        <end position="61"/>
    </location>
</feature>